<gene>
    <name evidence="2" type="ORF">MN116_002796</name>
</gene>
<evidence type="ECO:0000256" key="1">
    <source>
        <dbReference type="SAM" id="MobiDB-lite"/>
    </source>
</evidence>
<evidence type="ECO:0000313" key="2">
    <source>
        <dbReference type="EMBL" id="KAK4473425.1"/>
    </source>
</evidence>
<feature type="compositionally biased region" description="Polar residues" evidence="1">
    <location>
        <begin position="782"/>
        <end position="791"/>
    </location>
</feature>
<name>A0AAE2D7Z0_SCHME</name>
<reference evidence="2" key="2">
    <citation type="journal article" date="2023" name="Infect Dis Poverty">
        <title>Chromosome-scale genome of the human blood fluke Schistosoma mekongi and its implications for public health.</title>
        <authorList>
            <person name="Zhou M."/>
            <person name="Xu L."/>
            <person name="Xu D."/>
            <person name="Chen W."/>
            <person name="Khan J."/>
            <person name="Hu Y."/>
            <person name="Huang H."/>
            <person name="Wei H."/>
            <person name="Zhang Y."/>
            <person name="Chusongsang P."/>
            <person name="Tanasarnprasert K."/>
            <person name="Hu X."/>
            <person name="Limpanont Y."/>
            <person name="Lv Z."/>
        </authorList>
    </citation>
    <scope>NUCLEOTIDE SEQUENCE</scope>
    <source>
        <strain evidence="2">LV_2022a</strain>
    </source>
</reference>
<comment type="caution">
    <text evidence="2">The sequence shown here is derived from an EMBL/GenBank/DDBJ whole genome shotgun (WGS) entry which is preliminary data.</text>
</comment>
<organism evidence="2 3">
    <name type="scientific">Schistosoma mekongi</name>
    <name type="common">Parasitic worm</name>
    <dbReference type="NCBI Taxonomy" id="38744"/>
    <lineage>
        <taxon>Eukaryota</taxon>
        <taxon>Metazoa</taxon>
        <taxon>Spiralia</taxon>
        <taxon>Lophotrochozoa</taxon>
        <taxon>Platyhelminthes</taxon>
        <taxon>Trematoda</taxon>
        <taxon>Digenea</taxon>
        <taxon>Strigeidida</taxon>
        <taxon>Schistosomatoidea</taxon>
        <taxon>Schistosomatidae</taxon>
        <taxon>Schistosoma</taxon>
    </lineage>
</organism>
<feature type="compositionally biased region" description="Low complexity" evidence="1">
    <location>
        <begin position="833"/>
        <end position="842"/>
    </location>
</feature>
<feature type="compositionally biased region" description="Polar residues" evidence="1">
    <location>
        <begin position="999"/>
        <end position="1015"/>
    </location>
</feature>
<dbReference type="AlphaFoldDB" id="A0AAE2D7Z0"/>
<proteinExistence type="predicted"/>
<dbReference type="EMBL" id="JALJAT010000002">
    <property type="protein sequence ID" value="KAK4473425.1"/>
    <property type="molecule type" value="Genomic_DNA"/>
</dbReference>
<feature type="region of interest" description="Disordered" evidence="1">
    <location>
        <begin position="782"/>
        <end position="842"/>
    </location>
</feature>
<sequence length="1033" mass="113176">MGGLSSKQSGRVLPEFIRLPSGKLYDCGRKVVIHNLKDLHYICSRLSISEDEKYFILTKYNGENCLVPIFYPRSPNDLHYKTSKLLIAYYLCEQFHLKCIQLENPQDCADIKLVSDAIIANKNRINTNEEDVKALDELLNSEELFTRLLNVLLSIPELITQWVHVKDVKGKLYQIGINRDGLLIHQEFIESLSTHFTWQNLGNATANRSTVTLPILMTAENANKLVDFIDTTDSAKKRITENTIIQSTEDENALQKYTLKFRLSDTTVAKRLALQLYTICNVVIRDSNGNNNNNFTKIRLDASDDEKEDETTATPDSVFARFTRQFRDTLRCFSRPHMKPKMSKREPCSPSLDPHLKNINDNINIEVTTAVQSSVSNDVHSINGILTPAISISMPTPIVTSVISSCITTPKSSVNDTIDDNIKNWSCSVYSSTHQMNAPIMITTNQSPVTGTATTFTTFMSNSKFNQQNVTVQNYKETIPVAVEPIEVAAGEAQAELNERDKQVLHSLLMNNSPAISSSIAVNNNLSYTITNTTLTTLKKSVSNESSSSMLSSFNNSSYLATSKPDSTFHTEPLNTTMLNTTTKQSVVYEVSPPSINGDSTSEQYVNGTAFSSTIPTSSLSTFSYSSSVHTQASKQNDLPSSVDSNTSNATGNFVQPKLDTTLGKHISNTESINLTTSEHISSIPRPSLQPVITHPVSVITEKDNISSAIDGNNSEIPIPQSIVDSRNDCNFKSTGHVRNLYAPQPYETIAVDSNKASNHTTPALNGFHSIDGSYKATTPISSAPSDSFQSRIKPPSFTAKTPDLNKINTTKVTSTTPTTSSVEDSLHHKQVSQNNSSTTSNSFYASEGIKNQSKIDHVKNENSPSTLPILCSSSVSVTGIRPPSFIKAPSITPDKMKPRITTNGHSSANTSVTSANDDDEITFAKKHIPTTTETTSESVKRHESANLEDSFNHSSSLPKPLSISSTPGKVQSKLRPFTESTQIANSGIPAPTIMPPTISRQPHTPVPINNTSIPLPSGIRPPSRSPKSALAK</sequence>
<feature type="compositionally biased region" description="Polar residues" evidence="1">
    <location>
        <begin position="634"/>
        <end position="654"/>
    </location>
</feature>
<accession>A0AAE2D7Z0</accession>
<evidence type="ECO:0000313" key="3">
    <source>
        <dbReference type="Proteomes" id="UP001292079"/>
    </source>
</evidence>
<feature type="compositionally biased region" description="Low complexity" evidence="1">
    <location>
        <begin position="955"/>
        <end position="966"/>
    </location>
</feature>
<protein>
    <submittedName>
        <fullName evidence="2">Uncharacterized protein</fullName>
    </submittedName>
</protein>
<dbReference type="Proteomes" id="UP001292079">
    <property type="component" value="Unassembled WGS sequence"/>
</dbReference>
<feature type="compositionally biased region" description="Low complexity" evidence="1">
    <location>
        <begin position="810"/>
        <end position="822"/>
    </location>
</feature>
<keyword evidence="3" id="KW-1185">Reference proteome</keyword>
<feature type="region of interest" description="Disordered" evidence="1">
    <location>
        <begin position="634"/>
        <end position="656"/>
    </location>
</feature>
<reference evidence="2" key="1">
    <citation type="submission" date="2022-04" db="EMBL/GenBank/DDBJ databases">
        <authorList>
            <person name="Xu L."/>
            <person name="Lv Z."/>
        </authorList>
    </citation>
    <scope>NUCLEOTIDE SEQUENCE</scope>
    <source>
        <strain evidence="2">LV_2022a</strain>
    </source>
</reference>
<feature type="region of interest" description="Disordered" evidence="1">
    <location>
        <begin position="925"/>
        <end position="1033"/>
    </location>
</feature>